<evidence type="ECO:0000313" key="3">
    <source>
        <dbReference type="Proteomes" id="UP000183461"/>
    </source>
</evidence>
<keyword evidence="1" id="KW-0732">Signal</keyword>
<dbReference type="Gene3D" id="3.40.190.10">
    <property type="entry name" value="Periplasmic binding protein-like II"/>
    <property type="match status" value="1"/>
</dbReference>
<evidence type="ECO:0000313" key="2">
    <source>
        <dbReference type="EMBL" id="SFW29842.1"/>
    </source>
</evidence>
<name>A0A1K1N341_RUMFL</name>
<dbReference type="PROSITE" id="PS51257">
    <property type="entry name" value="PROKAR_LIPOPROTEIN"/>
    <property type="match status" value="1"/>
</dbReference>
<feature type="signal peptide" evidence="1">
    <location>
        <begin position="1"/>
        <end position="25"/>
    </location>
</feature>
<organism evidence="2 3">
    <name type="scientific">Ruminococcus flavefaciens</name>
    <dbReference type="NCBI Taxonomy" id="1265"/>
    <lineage>
        <taxon>Bacteria</taxon>
        <taxon>Bacillati</taxon>
        <taxon>Bacillota</taxon>
        <taxon>Clostridia</taxon>
        <taxon>Eubacteriales</taxon>
        <taxon>Oscillospiraceae</taxon>
        <taxon>Ruminococcus</taxon>
    </lineage>
</organism>
<dbReference type="EMBL" id="FPIP01000003">
    <property type="protein sequence ID" value="SFW29842.1"/>
    <property type="molecule type" value="Genomic_DNA"/>
</dbReference>
<dbReference type="InterPro" id="IPR050490">
    <property type="entry name" value="Bact_solute-bd_prot1"/>
</dbReference>
<evidence type="ECO:0000256" key="1">
    <source>
        <dbReference type="SAM" id="SignalP"/>
    </source>
</evidence>
<dbReference type="PANTHER" id="PTHR43649">
    <property type="entry name" value="ARABINOSE-BINDING PROTEIN-RELATED"/>
    <property type="match status" value="1"/>
</dbReference>
<sequence>MKKSITTRITALTAALALIAGSAASCGKKEDANNGKVKTAQELMAASYKAVEIDTDVDRISNIDKIDENRVLISTYSEDSSVPTFYISDNEFKDFTPINIDFNVKKEDEVYFNTAVSPDGDIVAIATFTDYGDQEKPNFEDPNFDYEKFDFEEFYSHVKYDYKMYTVDLEGNIKSENDVKGLDEYVDEDGNVNIGSMYPCGSGKVICEIYGVENSYVVLDADGKASGELEGLDTNYIESITLIDAETIAAAGYFKNYDTAVKYVDVNTLKQKGDTVDIKKAGLSDELGKLFPGSGDYKFLMSTSAALCGIKEDGSGEEIINWLDSDLGNGGVSSIIAMENGDYVIAYQSYESEGYRAGCTLYRLTKRDVSEMENTKVITIGVMYDNYDVKSKVQAFNKSHEGVRFKMVNYSKYDDYDEEAERYISSGEEQLKKDIVSGNAPDMIVCQNQAIIKNLANKGLFVDLGEYLSKDSDIKTDDIMPNVLEACKIGGKTLSLPTAFQIQTYAIKAKNFDKDTWTVDEMIDTYKKRPEGTSLTYLDSKETISEMLLSSICGCIDYEKRTCSFDSPEFKRFLDFADEFPKEDELIDWEDQKAVDEMFNNDNFMKDKQLIDNVYLYDFESYISQYKGRFGDEDVKFIGGPSVGGNGGVLQLSESLAILTNSTDKDTCWELIKEFFKTPEEDDDEVGMNRHYIGGFPTIKSKFEKMADDATKKPYYIDENGKKVEYNYSYYDQSKNKSVDVDPLTEDEKKKIVDYIMNTTTIVDNFDPEIQNIIMEEAEAFFEGEKKSDEVISNLQNRISILLSEQG</sequence>
<reference evidence="2 3" key="1">
    <citation type="submission" date="2016-11" db="EMBL/GenBank/DDBJ databases">
        <authorList>
            <person name="Jaros S."/>
            <person name="Januszkiewicz K."/>
            <person name="Wedrychowicz H."/>
        </authorList>
    </citation>
    <scope>NUCLEOTIDE SEQUENCE [LARGE SCALE GENOMIC DNA]</scope>
    <source>
        <strain evidence="2 3">YL228</strain>
    </source>
</reference>
<proteinExistence type="predicted"/>
<dbReference type="Proteomes" id="UP000183461">
    <property type="component" value="Unassembled WGS sequence"/>
</dbReference>
<gene>
    <name evidence="2" type="ORF">SAMN02910280_1667</name>
</gene>
<dbReference type="PANTHER" id="PTHR43649:SF12">
    <property type="entry name" value="DIACETYLCHITOBIOSE BINDING PROTEIN DASA"/>
    <property type="match status" value="1"/>
</dbReference>
<accession>A0A1K1N341</accession>
<dbReference type="RefSeq" id="WP_072299969.1">
    <property type="nucleotide sequence ID" value="NZ_FPIP01000003.1"/>
</dbReference>
<dbReference type="AlphaFoldDB" id="A0A1K1N341"/>
<dbReference type="SUPFAM" id="SSF53850">
    <property type="entry name" value="Periplasmic binding protein-like II"/>
    <property type="match status" value="1"/>
</dbReference>
<feature type="chain" id="PRO_5013176536" evidence="1">
    <location>
        <begin position="26"/>
        <end position="807"/>
    </location>
</feature>
<protein>
    <submittedName>
        <fullName evidence="2">ABC-type glycerol-3-phosphate transport system, substrate-binding protein</fullName>
    </submittedName>
</protein>